<organism evidence="17 18">
    <name type="scientific">Trichoderma asperellum (strain ATCC 204424 / CBS 433.97 / NBRC 101777)</name>
    <dbReference type="NCBI Taxonomy" id="1042311"/>
    <lineage>
        <taxon>Eukaryota</taxon>
        <taxon>Fungi</taxon>
        <taxon>Dikarya</taxon>
        <taxon>Ascomycota</taxon>
        <taxon>Pezizomycotina</taxon>
        <taxon>Sordariomycetes</taxon>
        <taxon>Hypocreomycetidae</taxon>
        <taxon>Hypocreales</taxon>
        <taxon>Hypocreaceae</taxon>
        <taxon>Trichoderma</taxon>
    </lineage>
</organism>
<reference evidence="17 18" key="1">
    <citation type="submission" date="2016-07" db="EMBL/GenBank/DDBJ databases">
        <title>Multiple horizontal gene transfer events from other fungi enriched the ability of initially mycotrophic Trichoderma (Ascomycota) to feed on dead plant biomass.</title>
        <authorList>
            <consortium name="DOE Joint Genome Institute"/>
            <person name="Aerts A."/>
            <person name="Atanasova L."/>
            <person name="Chenthamara K."/>
            <person name="Zhang J."/>
            <person name="Grujic M."/>
            <person name="Henrissat B."/>
            <person name="Kuo A."/>
            <person name="Salamov A."/>
            <person name="Lipzen A."/>
            <person name="Labutti K."/>
            <person name="Barry K."/>
            <person name="Miao Y."/>
            <person name="Rahimi M.J."/>
            <person name="Shen Q."/>
            <person name="Grigoriev I.V."/>
            <person name="Kubicek C.P."/>
            <person name="Druzhinina I.S."/>
        </authorList>
    </citation>
    <scope>NUCLEOTIDE SEQUENCE [LARGE SCALE GENOMIC DNA]</scope>
    <source>
        <strain evidence="17 18">CBS 433.97</strain>
    </source>
</reference>
<keyword evidence="5" id="KW-0964">Secreted</keyword>
<dbReference type="OrthoDB" id="5103861at2759"/>
<feature type="disulfide bond" evidence="15">
    <location>
        <begin position="50"/>
        <end position="57"/>
    </location>
</feature>
<evidence type="ECO:0000256" key="2">
    <source>
        <dbReference type="ARBA" id="ARBA00004613"/>
    </source>
</evidence>
<evidence type="ECO:0000313" key="18">
    <source>
        <dbReference type="Proteomes" id="UP000240493"/>
    </source>
</evidence>
<keyword evidence="11" id="KW-0472">Membrane</keyword>
<dbReference type="GO" id="GO:0005576">
    <property type="term" value="C:extracellular region"/>
    <property type="evidence" value="ECO:0007669"/>
    <property type="project" value="UniProtKB-SubCell"/>
</dbReference>
<name>A0A2T3YU44_TRIA4</name>
<evidence type="ECO:0000256" key="12">
    <source>
        <dbReference type="ARBA" id="ARBA00023157"/>
    </source>
</evidence>
<feature type="disulfide bond" evidence="15">
    <location>
        <begin position="36"/>
        <end position="76"/>
    </location>
</feature>
<evidence type="ECO:0000256" key="13">
    <source>
        <dbReference type="ARBA" id="ARBA00023180"/>
    </source>
</evidence>
<keyword evidence="18" id="KW-1185">Reference proteome</keyword>
<evidence type="ECO:0000256" key="11">
    <source>
        <dbReference type="ARBA" id="ARBA00023136"/>
    </source>
</evidence>
<feature type="binding site" description="axial binding residue" evidence="15">
    <location>
        <position position="54"/>
    </location>
    <ligand>
        <name>heme</name>
        <dbReference type="ChEBI" id="CHEBI:30413"/>
    </ligand>
    <ligandPart>
        <name>Fe</name>
        <dbReference type="ChEBI" id="CHEBI:18248"/>
    </ligandPart>
</feature>
<dbReference type="InterPro" id="IPR051735">
    <property type="entry name" value="CFEM_domain"/>
</dbReference>
<keyword evidence="6 15" id="KW-0349">Heme</keyword>
<accession>A0A2T3YU44</accession>
<feature type="disulfide bond" evidence="15">
    <location>
        <begin position="40"/>
        <end position="71"/>
    </location>
</feature>
<evidence type="ECO:0000256" key="15">
    <source>
        <dbReference type="PROSITE-ProRule" id="PRU01356"/>
    </source>
</evidence>
<dbReference type="Pfam" id="PF05730">
    <property type="entry name" value="CFEM"/>
    <property type="match status" value="1"/>
</dbReference>
<proteinExistence type="inferred from homology"/>
<evidence type="ECO:0000256" key="8">
    <source>
        <dbReference type="ARBA" id="ARBA00022723"/>
    </source>
</evidence>
<sequence>MKRVELTFKMKLNIIISTFLRSSSILAQSLPGLPTCAQTCALDAMAATGCAVTDAKCICADTSFITAITPCILATCNASDQEATFSFAQQILFRLLPYQYRL</sequence>
<dbReference type="AlphaFoldDB" id="A0A2T3YU44"/>
<protein>
    <recommendedName>
        <fullName evidence="16">CFEM domain-containing protein</fullName>
    </recommendedName>
</protein>
<evidence type="ECO:0000256" key="6">
    <source>
        <dbReference type="ARBA" id="ARBA00022617"/>
    </source>
</evidence>
<comment type="similarity">
    <text evidence="3">Belongs to the RBT5 family.</text>
</comment>
<comment type="caution">
    <text evidence="15">Lacks conserved residue(s) required for the propagation of feature annotation.</text>
</comment>
<evidence type="ECO:0000256" key="10">
    <source>
        <dbReference type="ARBA" id="ARBA00023004"/>
    </source>
</evidence>
<evidence type="ECO:0000256" key="3">
    <source>
        <dbReference type="ARBA" id="ARBA00010031"/>
    </source>
</evidence>
<dbReference type="InterPro" id="IPR008427">
    <property type="entry name" value="Extracellular_membr_CFEM_dom"/>
</dbReference>
<keyword evidence="7" id="KW-0336">GPI-anchor</keyword>
<dbReference type="PROSITE" id="PS52012">
    <property type="entry name" value="CFEM"/>
    <property type="match status" value="1"/>
</dbReference>
<dbReference type="SMART" id="SM00747">
    <property type="entry name" value="CFEM"/>
    <property type="match status" value="1"/>
</dbReference>
<feature type="domain" description="CFEM" evidence="16">
    <location>
        <begin position="8"/>
        <end position="102"/>
    </location>
</feature>
<comment type="subcellular location">
    <subcellularLocation>
        <location evidence="1">Cell membrane</location>
        <topology evidence="1">Lipid-anchor</topology>
        <topology evidence="1">GPI-anchor</topology>
    </subcellularLocation>
    <subcellularLocation>
        <location evidence="2">Secreted</location>
    </subcellularLocation>
</comment>
<evidence type="ECO:0000313" key="17">
    <source>
        <dbReference type="EMBL" id="PTB36093.1"/>
    </source>
</evidence>
<keyword evidence="4" id="KW-1003">Cell membrane</keyword>
<evidence type="ECO:0000256" key="1">
    <source>
        <dbReference type="ARBA" id="ARBA00004609"/>
    </source>
</evidence>
<dbReference type="Proteomes" id="UP000240493">
    <property type="component" value="Unassembled WGS sequence"/>
</dbReference>
<evidence type="ECO:0000256" key="14">
    <source>
        <dbReference type="ARBA" id="ARBA00023288"/>
    </source>
</evidence>
<evidence type="ECO:0000256" key="7">
    <source>
        <dbReference type="ARBA" id="ARBA00022622"/>
    </source>
</evidence>
<keyword evidence="14" id="KW-0449">Lipoprotein</keyword>
<dbReference type="GO" id="GO:0046872">
    <property type="term" value="F:metal ion binding"/>
    <property type="evidence" value="ECO:0007669"/>
    <property type="project" value="UniProtKB-UniRule"/>
</dbReference>
<dbReference type="GO" id="GO:0098552">
    <property type="term" value="C:side of membrane"/>
    <property type="evidence" value="ECO:0007669"/>
    <property type="project" value="UniProtKB-KW"/>
</dbReference>
<dbReference type="STRING" id="1042311.A0A2T3YU44"/>
<keyword evidence="12 15" id="KW-1015">Disulfide bond</keyword>
<dbReference type="PANTHER" id="PTHR37928">
    <property type="entry name" value="CFEM DOMAIN PROTEIN (AFU_ORTHOLOGUE AFUA_6G14090)"/>
    <property type="match status" value="1"/>
</dbReference>
<evidence type="ECO:0000259" key="16">
    <source>
        <dbReference type="PROSITE" id="PS52012"/>
    </source>
</evidence>
<dbReference type="EMBL" id="KZ679271">
    <property type="protein sequence ID" value="PTB36093.1"/>
    <property type="molecule type" value="Genomic_DNA"/>
</dbReference>
<keyword evidence="9" id="KW-0732">Signal</keyword>
<keyword evidence="13" id="KW-0325">Glycoprotein</keyword>
<evidence type="ECO:0000256" key="5">
    <source>
        <dbReference type="ARBA" id="ARBA00022525"/>
    </source>
</evidence>
<keyword evidence="10 15" id="KW-0408">Iron</keyword>
<keyword evidence="8 15" id="KW-0479">Metal-binding</keyword>
<gene>
    <name evidence="17" type="ORF">M441DRAFT_283243</name>
</gene>
<evidence type="ECO:0000256" key="9">
    <source>
        <dbReference type="ARBA" id="ARBA00022729"/>
    </source>
</evidence>
<dbReference type="PANTHER" id="PTHR37928:SF2">
    <property type="entry name" value="GPI ANCHORED CFEM DOMAIN PROTEIN (AFU_ORTHOLOGUE AFUA_6G10580)"/>
    <property type="match status" value="1"/>
</dbReference>
<evidence type="ECO:0000256" key="4">
    <source>
        <dbReference type="ARBA" id="ARBA00022475"/>
    </source>
</evidence>
<dbReference type="GO" id="GO:0005886">
    <property type="term" value="C:plasma membrane"/>
    <property type="evidence" value="ECO:0007669"/>
    <property type="project" value="UniProtKB-SubCell"/>
</dbReference>